<name>A0A0G4PRA8_PENC3</name>
<evidence type="ECO:0000313" key="2">
    <source>
        <dbReference type="Proteomes" id="UP000053732"/>
    </source>
</evidence>
<gene>
    <name evidence="1" type="ORF">PCAMFM013_S032g000003</name>
</gene>
<accession>A0A0G4PRA8</accession>
<dbReference type="AlphaFoldDB" id="A0A0G4PRA8"/>
<keyword evidence="2" id="KW-1185">Reference proteome</keyword>
<dbReference type="STRING" id="1429867.A0A0G4PRA8"/>
<protein>
    <submittedName>
        <fullName evidence="1">Str. FM013</fullName>
    </submittedName>
</protein>
<dbReference type="Gene3D" id="1.25.40.10">
    <property type="entry name" value="Tetratricopeptide repeat domain"/>
    <property type="match status" value="1"/>
</dbReference>
<dbReference type="InterPro" id="IPR011990">
    <property type="entry name" value="TPR-like_helical_dom_sf"/>
</dbReference>
<dbReference type="EMBL" id="HG793165">
    <property type="protein sequence ID" value="CRL28967.1"/>
    <property type="molecule type" value="Genomic_DNA"/>
</dbReference>
<proteinExistence type="predicted"/>
<dbReference type="Proteomes" id="UP000053732">
    <property type="component" value="Unassembled WGS sequence"/>
</dbReference>
<evidence type="ECO:0000313" key="1">
    <source>
        <dbReference type="EMBL" id="CRL28967.1"/>
    </source>
</evidence>
<organism evidence="1 2">
    <name type="scientific">Penicillium camemberti (strain FM 013)</name>
    <dbReference type="NCBI Taxonomy" id="1429867"/>
    <lineage>
        <taxon>Eukaryota</taxon>
        <taxon>Fungi</taxon>
        <taxon>Dikarya</taxon>
        <taxon>Ascomycota</taxon>
        <taxon>Pezizomycotina</taxon>
        <taxon>Eurotiomycetes</taxon>
        <taxon>Eurotiomycetidae</taxon>
        <taxon>Eurotiales</taxon>
        <taxon>Aspergillaceae</taxon>
        <taxon>Penicillium</taxon>
    </lineage>
</organism>
<sequence>MYLRALADYKKALGADHTTTLGMVYNLSILYGDQGKLKEAEVMSWALAGYREIDWAKHCRLNKVHYPLHTKMNTSSQHVLNSGFSM</sequence>
<reference evidence="1 2" key="1">
    <citation type="journal article" date="2014" name="Nat. Commun.">
        <title>Multiple recent horizontal transfers of a large genomic region in cheese making fungi.</title>
        <authorList>
            <person name="Cheeseman K."/>
            <person name="Ropars J."/>
            <person name="Renault P."/>
            <person name="Dupont J."/>
            <person name="Gouzy J."/>
            <person name="Branca A."/>
            <person name="Abraham A.L."/>
            <person name="Ceppi M."/>
            <person name="Conseiller E."/>
            <person name="Debuchy R."/>
            <person name="Malagnac F."/>
            <person name="Goarin A."/>
            <person name="Silar P."/>
            <person name="Lacoste S."/>
            <person name="Sallet E."/>
            <person name="Bensimon A."/>
            <person name="Giraud T."/>
            <person name="Brygoo Y."/>
        </authorList>
    </citation>
    <scope>NUCLEOTIDE SEQUENCE [LARGE SCALE GENOMIC DNA]</scope>
    <source>
        <strain evidence="2">FM 013</strain>
    </source>
</reference>